<name>A0AAV8YI14_9CUCU</name>
<proteinExistence type="predicted"/>
<evidence type="ECO:0000313" key="2">
    <source>
        <dbReference type="EMBL" id="KAJ8951321.1"/>
    </source>
</evidence>
<comment type="caution">
    <text evidence="2">The sequence shown here is derived from an EMBL/GenBank/DDBJ whole genome shotgun (WGS) entry which is preliminary data.</text>
</comment>
<protein>
    <submittedName>
        <fullName evidence="2">Uncharacterized protein</fullName>
    </submittedName>
</protein>
<dbReference type="AlphaFoldDB" id="A0AAV8YI14"/>
<evidence type="ECO:0000313" key="3">
    <source>
        <dbReference type="Proteomes" id="UP001162162"/>
    </source>
</evidence>
<evidence type="ECO:0000256" key="1">
    <source>
        <dbReference type="SAM" id="MobiDB-lite"/>
    </source>
</evidence>
<keyword evidence="3" id="KW-1185">Reference proteome</keyword>
<feature type="region of interest" description="Disordered" evidence="1">
    <location>
        <begin position="70"/>
        <end position="112"/>
    </location>
</feature>
<dbReference type="EMBL" id="JAPWTK010000087">
    <property type="protein sequence ID" value="KAJ8951321.1"/>
    <property type="molecule type" value="Genomic_DNA"/>
</dbReference>
<organism evidence="2 3">
    <name type="scientific">Aromia moschata</name>
    <dbReference type="NCBI Taxonomy" id="1265417"/>
    <lineage>
        <taxon>Eukaryota</taxon>
        <taxon>Metazoa</taxon>
        <taxon>Ecdysozoa</taxon>
        <taxon>Arthropoda</taxon>
        <taxon>Hexapoda</taxon>
        <taxon>Insecta</taxon>
        <taxon>Pterygota</taxon>
        <taxon>Neoptera</taxon>
        <taxon>Endopterygota</taxon>
        <taxon>Coleoptera</taxon>
        <taxon>Polyphaga</taxon>
        <taxon>Cucujiformia</taxon>
        <taxon>Chrysomeloidea</taxon>
        <taxon>Cerambycidae</taxon>
        <taxon>Cerambycinae</taxon>
        <taxon>Callichromatini</taxon>
        <taxon>Aromia</taxon>
    </lineage>
</organism>
<accession>A0AAV8YI14</accession>
<feature type="region of interest" description="Disordered" evidence="1">
    <location>
        <begin position="34"/>
        <end position="58"/>
    </location>
</feature>
<gene>
    <name evidence="2" type="ORF">NQ318_008225</name>
</gene>
<reference evidence="2" key="1">
    <citation type="journal article" date="2023" name="Insect Mol. Biol.">
        <title>Genome sequencing provides insights into the evolution of gene families encoding plant cell wall-degrading enzymes in longhorned beetles.</title>
        <authorList>
            <person name="Shin N.R."/>
            <person name="Okamura Y."/>
            <person name="Kirsch R."/>
            <person name="Pauchet Y."/>
        </authorList>
    </citation>
    <scope>NUCLEOTIDE SEQUENCE</scope>
    <source>
        <strain evidence="2">AMC_N1</strain>
    </source>
</reference>
<feature type="compositionally biased region" description="Basic and acidic residues" evidence="1">
    <location>
        <begin position="41"/>
        <end position="50"/>
    </location>
</feature>
<sequence>MDEERVSPISMNTLSKRAECGYSGVFGVADHECDEIESEIDPDKPGDQEPRSPGLSPRFSLEFGPKLNENCHSGGRIRGKTSKMGLASRVPDSPGVTDNKTNNVFMISDPKNPRTEAKDKFKYFPRVWFRLLKNETRRST</sequence>
<feature type="compositionally biased region" description="Polar residues" evidence="1">
    <location>
        <begin position="96"/>
        <end position="105"/>
    </location>
</feature>
<dbReference type="Proteomes" id="UP001162162">
    <property type="component" value="Unassembled WGS sequence"/>
</dbReference>